<protein>
    <submittedName>
        <fullName evidence="1">Uncharacterized protein</fullName>
    </submittedName>
</protein>
<dbReference type="AlphaFoldDB" id="A0A9D4BTJ3"/>
<organism evidence="1 2">
    <name type="scientific">Dreissena polymorpha</name>
    <name type="common">Zebra mussel</name>
    <name type="synonym">Mytilus polymorpha</name>
    <dbReference type="NCBI Taxonomy" id="45954"/>
    <lineage>
        <taxon>Eukaryota</taxon>
        <taxon>Metazoa</taxon>
        <taxon>Spiralia</taxon>
        <taxon>Lophotrochozoa</taxon>
        <taxon>Mollusca</taxon>
        <taxon>Bivalvia</taxon>
        <taxon>Autobranchia</taxon>
        <taxon>Heteroconchia</taxon>
        <taxon>Euheterodonta</taxon>
        <taxon>Imparidentia</taxon>
        <taxon>Neoheterodontei</taxon>
        <taxon>Myida</taxon>
        <taxon>Dreissenoidea</taxon>
        <taxon>Dreissenidae</taxon>
        <taxon>Dreissena</taxon>
    </lineage>
</organism>
<evidence type="ECO:0000313" key="1">
    <source>
        <dbReference type="EMBL" id="KAH3708094.1"/>
    </source>
</evidence>
<evidence type="ECO:0000313" key="2">
    <source>
        <dbReference type="Proteomes" id="UP000828390"/>
    </source>
</evidence>
<reference evidence="1" key="1">
    <citation type="journal article" date="2019" name="bioRxiv">
        <title>The Genome of the Zebra Mussel, Dreissena polymorpha: A Resource for Invasive Species Research.</title>
        <authorList>
            <person name="McCartney M.A."/>
            <person name="Auch B."/>
            <person name="Kono T."/>
            <person name="Mallez S."/>
            <person name="Zhang Y."/>
            <person name="Obille A."/>
            <person name="Becker A."/>
            <person name="Abrahante J.E."/>
            <person name="Garbe J."/>
            <person name="Badalamenti J.P."/>
            <person name="Herman A."/>
            <person name="Mangelson H."/>
            <person name="Liachko I."/>
            <person name="Sullivan S."/>
            <person name="Sone E.D."/>
            <person name="Koren S."/>
            <person name="Silverstein K.A.T."/>
            <person name="Beckman K.B."/>
            <person name="Gohl D.M."/>
        </authorList>
    </citation>
    <scope>NUCLEOTIDE SEQUENCE</scope>
    <source>
        <strain evidence="1">Duluth1</strain>
        <tissue evidence="1">Whole animal</tissue>
    </source>
</reference>
<sequence>MVDTTINKSGVCLLVLAVRTNVSHVSDGAPVLLCTFCYYSLLSGCCNCTSMTSRGLSSRLRTLPAPKAAPW</sequence>
<name>A0A9D4BTJ3_DREPO</name>
<dbReference type="Proteomes" id="UP000828390">
    <property type="component" value="Unassembled WGS sequence"/>
</dbReference>
<accession>A0A9D4BTJ3</accession>
<dbReference type="EMBL" id="JAIWYP010000014">
    <property type="protein sequence ID" value="KAH3708094.1"/>
    <property type="molecule type" value="Genomic_DNA"/>
</dbReference>
<reference evidence="1" key="2">
    <citation type="submission" date="2020-11" db="EMBL/GenBank/DDBJ databases">
        <authorList>
            <person name="McCartney M.A."/>
            <person name="Auch B."/>
            <person name="Kono T."/>
            <person name="Mallez S."/>
            <person name="Becker A."/>
            <person name="Gohl D.M."/>
            <person name="Silverstein K.A.T."/>
            <person name="Koren S."/>
            <person name="Bechman K.B."/>
            <person name="Herman A."/>
            <person name="Abrahante J.E."/>
            <person name="Garbe J."/>
        </authorList>
    </citation>
    <scope>NUCLEOTIDE SEQUENCE</scope>
    <source>
        <strain evidence="1">Duluth1</strain>
        <tissue evidence="1">Whole animal</tissue>
    </source>
</reference>
<comment type="caution">
    <text evidence="1">The sequence shown here is derived from an EMBL/GenBank/DDBJ whole genome shotgun (WGS) entry which is preliminary data.</text>
</comment>
<keyword evidence="2" id="KW-1185">Reference proteome</keyword>
<proteinExistence type="predicted"/>
<gene>
    <name evidence="1" type="ORF">DPMN_067533</name>
</gene>